<gene>
    <name evidence="6" type="ORF">OP8BY_1482</name>
</gene>
<evidence type="ECO:0000256" key="3">
    <source>
        <dbReference type="ARBA" id="ARBA00022741"/>
    </source>
</evidence>
<dbReference type="InterPro" id="IPR027417">
    <property type="entry name" value="P-loop_NTPase"/>
</dbReference>
<dbReference type="SUPFAM" id="SSF52540">
    <property type="entry name" value="P-loop containing nucleoside triphosphate hydrolases"/>
    <property type="match status" value="1"/>
</dbReference>
<evidence type="ECO:0000256" key="4">
    <source>
        <dbReference type="ARBA" id="ARBA00022840"/>
    </source>
</evidence>
<evidence type="ECO:0000313" key="6">
    <source>
        <dbReference type="EMBL" id="RFT14884.1"/>
    </source>
</evidence>
<keyword evidence="4 6" id="KW-0067">ATP-binding</keyword>
<keyword evidence="2" id="KW-0813">Transport</keyword>
<dbReference type="Proteomes" id="UP000257323">
    <property type="component" value="Unassembled WGS sequence"/>
</dbReference>
<reference evidence="6 7" key="1">
    <citation type="submission" date="2018-08" db="EMBL/GenBank/DDBJ databases">
        <title>Genome analysis of the thermophilic bacterium of the candidate phylum Aminicenantes from deep subsurface aquifer revealed its physiology and ecological role.</title>
        <authorList>
            <person name="Kadnikov V.V."/>
            <person name="Mardanov A.V."/>
            <person name="Beletsky A.V."/>
            <person name="Karnachuk O.V."/>
            <person name="Ravin N.V."/>
        </authorList>
    </citation>
    <scope>NUCLEOTIDE SEQUENCE [LARGE SCALE GENOMIC DNA]</scope>
    <source>
        <strain evidence="6">BY38</strain>
    </source>
</reference>
<dbReference type="InterPro" id="IPR017871">
    <property type="entry name" value="ABC_transporter-like_CS"/>
</dbReference>
<evidence type="ECO:0000313" key="7">
    <source>
        <dbReference type="Proteomes" id="UP000257323"/>
    </source>
</evidence>
<dbReference type="PROSITE" id="PS00211">
    <property type="entry name" value="ABC_TRANSPORTER_1"/>
    <property type="match status" value="1"/>
</dbReference>
<dbReference type="CDD" id="cd03230">
    <property type="entry name" value="ABC_DR_subfamily_A"/>
    <property type="match status" value="1"/>
</dbReference>
<feature type="domain" description="ABC transporter" evidence="5">
    <location>
        <begin position="3"/>
        <end position="233"/>
    </location>
</feature>
<evidence type="ECO:0000256" key="2">
    <source>
        <dbReference type="ARBA" id="ARBA00022448"/>
    </source>
</evidence>
<protein>
    <submittedName>
        <fullName evidence="6">ABC transporter ATP-binding protein</fullName>
    </submittedName>
</protein>
<dbReference type="SMART" id="SM00382">
    <property type="entry name" value="AAA"/>
    <property type="match status" value="1"/>
</dbReference>
<proteinExistence type="inferred from homology"/>
<dbReference type="Pfam" id="PF00005">
    <property type="entry name" value="ABC_tran"/>
    <property type="match status" value="1"/>
</dbReference>
<comment type="caution">
    <text evidence="6">The sequence shown here is derived from an EMBL/GenBank/DDBJ whole genome shotgun (WGS) entry which is preliminary data.</text>
</comment>
<dbReference type="GO" id="GO:0016887">
    <property type="term" value="F:ATP hydrolysis activity"/>
    <property type="evidence" value="ECO:0007669"/>
    <property type="project" value="InterPro"/>
</dbReference>
<dbReference type="InterPro" id="IPR003439">
    <property type="entry name" value="ABC_transporter-like_ATP-bd"/>
</dbReference>
<keyword evidence="3" id="KW-0547">Nucleotide-binding</keyword>
<dbReference type="Gene3D" id="3.40.50.300">
    <property type="entry name" value="P-loop containing nucleotide triphosphate hydrolases"/>
    <property type="match status" value="1"/>
</dbReference>
<dbReference type="GO" id="GO:0005524">
    <property type="term" value="F:ATP binding"/>
    <property type="evidence" value="ECO:0007669"/>
    <property type="project" value="UniProtKB-KW"/>
</dbReference>
<evidence type="ECO:0000259" key="5">
    <source>
        <dbReference type="PROSITE" id="PS50893"/>
    </source>
</evidence>
<sequence length="303" mass="33880">MSIELQNIHYSYGKVKALNGVNLTVGEGATGLLGPNGAGKSTLIKIMLGFLTPAEGQGKVLGYDVRSEQKFIRRLVGYMPEDECFIPGLDAVTFTALMGELSGLPRQEAMKRAHEVLFYVGLGESRYRLVDTYSSGMKQRLKLAQALVHDPKLLFLDEPTSSLDPTGRQEILELIGEIASSKDIRVLLSSHILADIELICDRVVIINKGEIAATGRIEDLRMINYQLYELRLKGELNGFRRELEEAGCRVEETEDRLVRVYTPPGFDRRRIFLSAARNRVQVRQFVCSQTSLEDLFARVVGVD</sequence>
<dbReference type="PANTHER" id="PTHR43335">
    <property type="entry name" value="ABC TRANSPORTER, ATP-BINDING PROTEIN"/>
    <property type="match status" value="1"/>
</dbReference>
<dbReference type="EMBL" id="QUAH01000017">
    <property type="protein sequence ID" value="RFT14884.1"/>
    <property type="molecule type" value="Genomic_DNA"/>
</dbReference>
<name>A0A3E2BJM1_9BACT</name>
<evidence type="ECO:0000256" key="1">
    <source>
        <dbReference type="ARBA" id="ARBA00005417"/>
    </source>
</evidence>
<organism evidence="6 7">
    <name type="scientific">Candidatus Saccharicenans subterraneus</name>
    <dbReference type="NCBI Taxonomy" id="2508984"/>
    <lineage>
        <taxon>Bacteria</taxon>
        <taxon>Candidatus Aminicenantota</taxon>
        <taxon>Candidatus Aminicenantia</taxon>
        <taxon>Candidatus Aminicenantales</taxon>
        <taxon>Candidatus Saccharicenantaceae</taxon>
        <taxon>Candidatus Saccharicenans</taxon>
    </lineage>
</organism>
<accession>A0A3E2BJM1</accession>
<dbReference type="PROSITE" id="PS50893">
    <property type="entry name" value="ABC_TRANSPORTER_2"/>
    <property type="match status" value="1"/>
</dbReference>
<dbReference type="InterPro" id="IPR003593">
    <property type="entry name" value="AAA+_ATPase"/>
</dbReference>
<comment type="similarity">
    <text evidence="1">Belongs to the ABC transporter superfamily.</text>
</comment>
<dbReference type="AlphaFoldDB" id="A0A3E2BJM1"/>